<evidence type="ECO:0000313" key="1">
    <source>
        <dbReference type="EMBL" id="MBC9226901.1"/>
    </source>
</evidence>
<gene>
    <name evidence="1" type="ORF">IBG24_11275</name>
</gene>
<comment type="caution">
    <text evidence="1">The sequence shown here is derived from an EMBL/GenBank/DDBJ whole genome shotgun (WGS) entry which is preliminary data.</text>
</comment>
<dbReference type="Proteomes" id="UP000620591">
    <property type="component" value="Unassembled WGS sequence"/>
</dbReference>
<accession>A0A8I0EX05</accession>
<name>A0A8I0EX05_9ACTN</name>
<sequence>MADALQAAIPALKVRIQMTEDNDDNYLFGRPGQYDQVMFLGDDRLDCGAADYESLDTACGVKVERWPSGKAAQARGEDIQRKLKDFGLGAEYDYVVGRLLVRASGDFKPSQALEVQSASTADGPVVPPA</sequence>
<proteinExistence type="predicted"/>
<protein>
    <submittedName>
        <fullName evidence="1">Uncharacterized protein</fullName>
    </submittedName>
</protein>
<dbReference type="EMBL" id="JACTVM010000003">
    <property type="protein sequence ID" value="MBC9226901.1"/>
    <property type="molecule type" value="Genomic_DNA"/>
</dbReference>
<dbReference type="RefSeq" id="WP_187769644.1">
    <property type="nucleotide sequence ID" value="NZ_JACTVM010000003.1"/>
</dbReference>
<organism evidence="1 2">
    <name type="scientific">Aeromicrobium senzhongii</name>
    <dbReference type="NCBI Taxonomy" id="2663859"/>
    <lineage>
        <taxon>Bacteria</taxon>
        <taxon>Bacillati</taxon>
        <taxon>Actinomycetota</taxon>
        <taxon>Actinomycetes</taxon>
        <taxon>Propionibacteriales</taxon>
        <taxon>Nocardioidaceae</taxon>
        <taxon>Aeromicrobium</taxon>
    </lineage>
</organism>
<reference evidence="1" key="1">
    <citation type="submission" date="2020-09" db="EMBL/GenBank/DDBJ databases">
        <title>Novel species in genus Aeromicrobium.</title>
        <authorList>
            <person name="Zhang G."/>
        </authorList>
    </citation>
    <scope>NUCLEOTIDE SEQUENCE</scope>
    <source>
        <strain evidence="1">Zg-636</strain>
    </source>
</reference>
<dbReference type="AlphaFoldDB" id="A0A8I0EX05"/>
<evidence type="ECO:0000313" key="2">
    <source>
        <dbReference type="Proteomes" id="UP000620591"/>
    </source>
</evidence>